<dbReference type="InterPro" id="IPR012337">
    <property type="entry name" value="RNaseH-like_sf"/>
</dbReference>
<proteinExistence type="predicted"/>
<dbReference type="Gene3D" id="3.30.420.10">
    <property type="entry name" value="Ribonuclease H-like superfamily/Ribonuclease H"/>
    <property type="match status" value="1"/>
</dbReference>
<dbReference type="GO" id="GO:0015074">
    <property type="term" value="P:DNA integration"/>
    <property type="evidence" value="ECO:0007669"/>
    <property type="project" value="InterPro"/>
</dbReference>
<dbReference type="GO" id="GO:0003676">
    <property type="term" value="F:nucleic acid binding"/>
    <property type="evidence" value="ECO:0007669"/>
    <property type="project" value="InterPro"/>
</dbReference>
<dbReference type="PANTHER" id="PTHR46889">
    <property type="entry name" value="TRANSPOSASE INSF FOR INSERTION SEQUENCE IS3B-RELATED"/>
    <property type="match status" value="1"/>
</dbReference>
<dbReference type="EMBL" id="JAMWMK010000026">
    <property type="protein sequence ID" value="MDC4248852.1"/>
    <property type="molecule type" value="Genomic_DNA"/>
</dbReference>
<reference evidence="2" key="1">
    <citation type="submission" date="2022-05" db="EMBL/GenBank/DDBJ databases">
        <title>Draft genome sequences of Clostridium perfringens strains isolated from Peru.</title>
        <authorList>
            <person name="Hurtado R."/>
            <person name="Lima L."/>
            <person name="Sousa T."/>
            <person name="Jaiswal A.K."/>
            <person name="Tiwari S."/>
            <person name="Maturrano L."/>
            <person name="Brenig B."/>
            <person name="Azevedo V."/>
        </authorList>
    </citation>
    <scope>NUCLEOTIDE SEQUENCE</scope>
    <source>
        <strain evidence="2">CP4</strain>
    </source>
</reference>
<dbReference type="PROSITE" id="PS50994">
    <property type="entry name" value="INTEGRASE"/>
    <property type="match status" value="1"/>
</dbReference>
<accession>A0A9X4B6X0</accession>
<dbReference type="PANTHER" id="PTHR46889:SF4">
    <property type="entry name" value="TRANSPOSASE INSO FOR INSERTION SEQUENCE ELEMENT IS911B-RELATED"/>
    <property type="match status" value="1"/>
</dbReference>
<dbReference type="InterPro" id="IPR050900">
    <property type="entry name" value="Transposase_IS3/IS150/IS904"/>
</dbReference>
<dbReference type="RefSeq" id="WP_010724806.1">
    <property type="nucleotide sequence ID" value="NZ_JAMWMK010000026.1"/>
</dbReference>
<dbReference type="InterPro" id="IPR001584">
    <property type="entry name" value="Integrase_cat-core"/>
</dbReference>
<name>A0A9X4B6X0_ENTFC</name>
<feature type="non-terminal residue" evidence="2">
    <location>
        <position position="1"/>
    </location>
</feature>
<dbReference type="SUPFAM" id="SSF53098">
    <property type="entry name" value="Ribonuclease H-like"/>
    <property type="match status" value="1"/>
</dbReference>
<comment type="caution">
    <text evidence="2">The sequence shown here is derived from an EMBL/GenBank/DDBJ whole genome shotgun (WGS) entry which is preliminary data.</text>
</comment>
<dbReference type="Pfam" id="PF13333">
    <property type="entry name" value="rve_2"/>
    <property type="match status" value="1"/>
</dbReference>
<feature type="domain" description="Integrase catalytic" evidence="1">
    <location>
        <begin position="1"/>
        <end position="97"/>
    </location>
</feature>
<dbReference type="Proteomes" id="UP001141166">
    <property type="component" value="Unassembled WGS sequence"/>
</dbReference>
<gene>
    <name evidence="2" type="ORF">M3X98_12485</name>
</gene>
<dbReference type="InterPro" id="IPR036397">
    <property type="entry name" value="RNaseH_sf"/>
</dbReference>
<dbReference type="AlphaFoldDB" id="A0A9X4B6X0"/>
<evidence type="ECO:0000313" key="2">
    <source>
        <dbReference type="EMBL" id="MDC4248852.1"/>
    </source>
</evidence>
<evidence type="ECO:0000313" key="3">
    <source>
        <dbReference type="Proteomes" id="UP001141166"/>
    </source>
</evidence>
<sequence length="115" mass="13408">EIFHTDRGKEFDNQAIDELLTTFDINRSLSHKGCPFDNAVAESTYKSLKVEFVYQYTFETLQQLDLELFDYVNWWNHLRLHGTLGYETPVGYRNQRLAQRILDNELGCANASEAV</sequence>
<organism evidence="2 3">
    <name type="scientific">Enterococcus faecium</name>
    <name type="common">Streptococcus faecium</name>
    <dbReference type="NCBI Taxonomy" id="1352"/>
    <lineage>
        <taxon>Bacteria</taxon>
        <taxon>Bacillati</taxon>
        <taxon>Bacillota</taxon>
        <taxon>Bacilli</taxon>
        <taxon>Lactobacillales</taxon>
        <taxon>Enterococcaceae</taxon>
        <taxon>Enterococcus</taxon>
    </lineage>
</organism>
<protein>
    <submittedName>
        <fullName evidence="2">IS3 family transposase</fullName>
    </submittedName>
</protein>
<evidence type="ECO:0000259" key="1">
    <source>
        <dbReference type="PROSITE" id="PS50994"/>
    </source>
</evidence>